<keyword evidence="17" id="KW-0968">Cytoplasmic vesicle</keyword>
<dbReference type="GO" id="GO:0030672">
    <property type="term" value="C:synaptic vesicle membrane"/>
    <property type="evidence" value="ECO:0007669"/>
    <property type="project" value="UniProtKB-SubCell"/>
</dbReference>
<keyword evidence="9 20" id="KW-0812">Transmembrane</keyword>
<sequence>MSFTEKLAGLMARPNQDGVPKDDVPWWMKYAGRGLGTVGGFIAIFLGVWNCIGIMLAQVSCFISGMMQMCAGFVVIVCEAPCCCMFVDFVQNLSDWVERRPYWHKAGIYVVMAIPPIILCPGLGSIFGSGLIFATGVIYGMMSLGKKATAEEMRTAANNLSQPQPQTKDISSNMRSNLVDNAQPLAFTGMPIDSNV</sequence>
<keyword evidence="10" id="KW-0967">Endosome</keyword>
<dbReference type="Pfam" id="PF10233">
    <property type="entry name" value="Cg6151-P"/>
    <property type="match status" value="1"/>
</dbReference>
<evidence type="ECO:0000256" key="20">
    <source>
        <dbReference type="SAM" id="Phobius"/>
    </source>
</evidence>
<proteinExistence type="inferred from homology"/>
<name>A0A6M2DKI7_XENCH</name>
<evidence type="ECO:0000256" key="9">
    <source>
        <dbReference type="ARBA" id="ARBA00022692"/>
    </source>
</evidence>
<accession>A0A6M2DKI7</accession>
<keyword evidence="8" id="KW-0107">Calcium channel</keyword>
<organism evidence="21">
    <name type="scientific">Xenopsylla cheopis</name>
    <name type="common">Oriental rat flea</name>
    <name type="synonym">Pulex cheopis</name>
    <dbReference type="NCBI Taxonomy" id="163159"/>
    <lineage>
        <taxon>Eukaryota</taxon>
        <taxon>Metazoa</taxon>
        <taxon>Ecdysozoa</taxon>
        <taxon>Arthropoda</taxon>
        <taxon>Hexapoda</taxon>
        <taxon>Insecta</taxon>
        <taxon>Pterygota</taxon>
        <taxon>Neoptera</taxon>
        <taxon>Endopterygota</taxon>
        <taxon>Siphonaptera</taxon>
        <taxon>Pulicidae</taxon>
        <taxon>Xenopsyllinae</taxon>
        <taxon>Xenopsylla</taxon>
    </lineage>
</organism>
<evidence type="ECO:0000256" key="17">
    <source>
        <dbReference type="ARBA" id="ARBA00023329"/>
    </source>
</evidence>
<dbReference type="InterPro" id="IPR019365">
    <property type="entry name" value="TVP18/Ca-channel_flower"/>
</dbReference>
<evidence type="ECO:0000256" key="16">
    <source>
        <dbReference type="ARBA" id="ARBA00023303"/>
    </source>
</evidence>
<protein>
    <recommendedName>
        <fullName evidence="4">Calcium channel flower</fullName>
    </recommendedName>
</protein>
<feature type="transmembrane region" description="Helical" evidence="20">
    <location>
        <begin position="109"/>
        <end position="139"/>
    </location>
</feature>
<dbReference type="GO" id="GO:0005262">
    <property type="term" value="F:calcium channel activity"/>
    <property type="evidence" value="ECO:0007669"/>
    <property type="project" value="UniProtKB-KW"/>
</dbReference>
<dbReference type="PANTHER" id="PTHR13314">
    <property type="entry name" value="CALCIUM CHANNEL FLOWER HOMOLOG"/>
    <property type="match status" value="1"/>
</dbReference>
<evidence type="ECO:0000256" key="2">
    <source>
        <dbReference type="ARBA" id="ARBA00004644"/>
    </source>
</evidence>
<evidence type="ECO:0000256" key="13">
    <source>
        <dbReference type="ARBA" id="ARBA00023065"/>
    </source>
</evidence>
<keyword evidence="15" id="KW-0966">Cell projection</keyword>
<keyword evidence="6" id="KW-0109">Calcium transport</keyword>
<evidence type="ECO:0000256" key="19">
    <source>
        <dbReference type="ARBA" id="ARBA00046506"/>
    </source>
</evidence>
<evidence type="ECO:0000313" key="21">
    <source>
        <dbReference type="EMBL" id="NOV46855.1"/>
    </source>
</evidence>
<dbReference type="EMBL" id="GIIL01003129">
    <property type="protein sequence ID" value="NOV46855.1"/>
    <property type="molecule type" value="Transcribed_RNA"/>
</dbReference>
<evidence type="ECO:0000256" key="6">
    <source>
        <dbReference type="ARBA" id="ARBA00022568"/>
    </source>
</evidence>
<feature type="transmembrane region" description="Helical" evidence="20">
    <location>
        <begin position="69"/>
        <end position="89"/>
    </location>
</feature>
<keyword evidence="12 20" id="KW-1133">Transmembrane helix</keyword>
<evidence type="ECO:0000256" key="11">
    <source>
        <dbReference type="ARBA" id="ARBA00022837"/>
    </source>
</evidence>
<evidence type="ECO:0000256" key="7">
    <source>
        <dbReference type="ARBA" id="ARBA00022583"/>
    </source>
</evidence>
<dbReference type="AlphaFoldDB" id="A0A6M2DKI7"/>
<evidence type="ECO:0000256" key="5">
    <source>
        <dbReference type="ARBA" id="ARBA00022448"/>
    </source>
</evidence>
<evidence type="ECO:0000256" key="1">
    <source>
        <dbReference type="ARBA" id="ARBA00004177"/>
    </source>
</evidence>
<reference evidence="21" key="1">
    <citation type="submission" date="2020-03" db="EMBL/GenBank/DDBJ databases">
        <title>Transcriptomic Profiling of the Digestive Tract of the Rat Flea, Xenopsylla cheopis, Following Blood Feeding and Infection with Yersinia pestis.</title>
        <authorList>
            <person name="Bland D.M."/>
            <person name="Martens C.A."/>
            <person name="Virtaneva K."/>
            <person name="Kanakabandi K."/>
            <person name="Long D."/>
            <person name="Rosenke R."/>
            <person name="Saturday G.A."/>
            <person name="Hoyt F.H."/>
            <person name="Bruno D.P."/>
            <person name="Ribeiro J.M.C."/>
            <person name="Hinnebusch J."/>
        </authorList>
    </citation>
    <scope>NUCLEOTIDE SEQUENCE</scope>
</reference>
<evidence type="ECO:0000256" key="10">
    <source>
        <dbReference type="ARBA" id="ARBA00022753"/>
    </source>
</evidence>
<keyword evidence="5" id="KW-0813">Transport</keyword>
<dbReference type="GO" id="GO:0006897">
    <property type="term" value="P:endocytosis"/>
    <property type="evidence" value="ECO:0007669"/>
    <property type="project" value="UniProtKB-KW"/>
</dbReference>
<keyword evidence="16" id="KW-0407">Ion channel</keyword>
<comment type="subunit">
    <text evidence="19">Homomultimer. Associates with the dally/ magu complex.</text>
</comment>
<dbReference type="GO" id="GO:0042734">
    <property type="term" value="C:presynaptic membrane"/>
    <property type="evidence" value="ECO:0007669"/>
    <property type="project" value="UniProtKB-SubCell"/>
</dbReference>
<keyword evidence="14 20" id="KW-0472">Membrane</keyword>
<dbReference type="GO" id="GO:0005768">
    <property type="term" value="C:endosome"/>
    <property type="evidence" value="ECO:0007669"/>
    <property type="project" value="UniProtKB-SubCell"/>
</dbReference>
<keyword evidence="13" id="KW-0406">Ion transport</keyword>
<comment type="subcellular location">
    <subcellularLocation>
        <location evidence="2">Cytoplasmic vesicle</location>
        <location evidence="2">Secretory vesicle</location>
        <location evidence="2">Synaptic vesicle membrane</location>
        <topology evidence="2">Multi-pass membrane protein</topology>
    </subcellularLocation>
    <subcellularLocation>
        <location evidence="1">Endosome</location>
    </subcellularLocation>
    <subcellularLocation>
        <location evidence="18">Presynaptic cell membrane</location>
    </subcellularLocation>
</comment>
<keyword evidence="7" id="KW-0254">Endocytosis</keyword>
<evidence type="ECO:0000256" key="4">
    <source>
        <dbReference type="ARBA" id="ARBA00016120"/>
    </source>
</evidence>
<dbReference type="SMART" id="SM01077">
    <property type="entry name" value="Cg6151-P"/>
    <property type="match status" value="1"/>
</dbReference>
<comment type="similarity">
    <text evidence="3">Belongs to the calcium channel flower family.</text>
</comment>
<dbReference type="PANTHER" id="PTHR13314:SF2">
    <property type="entry name" value="CALCIUM CHANNEL FLOWER HOMOLOG"/>
    <property type="match status" value="1"/>
</dbReference>
<evidence type="ECO:0000256" key="14">
    <source>
        <dbReference type="ARBA" id="ARBA00023136"/>
    </source>
</evidence>
<keyword evidence="11" id="KW-0106">Calcium</keyword>
<evidence type="ECO:0000256" key="15">
    <source>
        <dbReference type="ARBA" id="ARBA00023273"/>
    </source>
</evidence>
<feature type="transmembrane region" description="Helical" evidence="20">
    <location>
        <begin position="35"/>
        <end position="57"/>
    </location>
</feature>
<evidence type="ECO:0000256" key="3">
    <source>
        <dbReference type="ARBA" id="ARBA00010023"/>
    </source>
</evidence>
<evidence type="ECO:0000256" key="8">
    <source>
        <dbReference type="ARBA" id="ARBA00022673"/>
    </source>
</evidence>
<evidence type="ECO:0000256" key="18">
    <source>
        <dbReference type="ARBA" id="ARBA00034111"/>
    </source>
</evidence>
<evidence type="ECO:0000256" key="12">
    <source>
        <dbReference type="ARBA" id="ARBA00022989"/>
    </source>
</evidence>